<dbReference type="AlphaFoldDB" id="U2Q0E8"/>
<organism evidence="5 6">
    <name type="scientific">Gemella bergeri ATCC 700627</name>
    <dbReference type="NCBI Taxonomy" id="1321820"/>
    <lineage>
        <taxon>Bacteria</taxon>
        <taxon>Bacillati</taxon>
        <taxon>Bacillota</taxon>
        <taxon>Bacilli</taxon>
        <taxon>Bacillales</taxon>
        <taxon>Gemellaceae</taxon>
        <taxon>Gemella</taxon>
    </lineage>
</organism>
<evidence type="ECO:0000313" key="6">
    <source>
        <dbReference type="Proteomes" id="UP000016637"/>
    </source>
</evidence>
<comment type="caution">
    <text evidence="5">The sequence shown here is derived from an EMBL/GenBank/DDBJ whole genome shotgun (WGS) entry which is preliminary data.</text>
</comment>
<dbReference type="Gene3D" id="3.90.550.10">
    <property type="entry name" value="Spore Coat Polysaccharide Biosynthesis Protein SpsA, Chain A"/>
    <property type="match status" value="1"/>
</dbReference>
<dbReference type="PANTHER" id="PTHR43584">
    <property type="entry name" value="NUCLEOTIDYL TRANSFERASE"/>
    <property type="match status" value="1"/>
</dbReference>
<dbReference type="eggNOG" id="COG0510">
    <property type="taxonomic scope" value="Bacteria"/>
</dbReference>
<dbReference type="Proteomes" id="UP000016637">
    <property type="component" value="Unassembled WGS sequence"/>
</dbReference>
<keyword evidence="5" id="KW-0418">Kinase</keyword>
<proteinExistence type="predicted"/>
<dbReference type="InterPro" id="IPR002575">
    <property type="entry name" value="Aminoglycoside_PTrfase"/>
</dbReference>
<dbReference type="Pfam" id="PF01636">
    <property type="entry name" value="APH"/>
    <property type="match status" value="1"/>
</dbReference>
<dbReference type="EMBL" id="AWVP01000098">
    <property type="protein sequence ID" value="ERK56240.1"/>
    <property type="molecule type" value="Genomic_DNA"/>
</dbReference>
<dbReference type="SUPFAM" id="SSF56112">
    <property type="entry name" value="Protein kinase-like (PK-like)"/>
    <property type="match status" value="1"/>
</dbReference>
<evidence type="ECO:0000259" key="4">
    <source>
        <dbReference type="Pfam" id="PF12804"/>
    </source>
</evidence>
<accession>U2Q0E8</accession>
<dbReference type="GO" id="GO:0016779">
    <property type="term" value="F:nucleotidyltransferase activity"/>
    <property type="evidence" value="ECO:0007669"/>
    <property type="project" value="UniProtKB-KW"/>
</dbReference>
<protein>
    <submittedName>
        <fullName evidence="5">Choline/ethanolamine kinase</fullName>
    </submittedName>
</protein>
<evidence type="ECO:0000313" key="5">
    <source>
        <dbReference type="EMBL" id="ERK56240.1"/>
    </source>
</evidence>
<evidence type="ECO:0000256" key="1">
    <source>
        <dbReference type="ARBA" id="ARBA00022679"/>
    </source>
</evidence>
<dbReference type="InterPro" id="IPR050065">
    <property type="entry name" value="GlmU-like"/>
</dbReference>
<dbReference type="PATRIC" id="fig|1321820.3.peg.1377"/>
<feature type="domain" description="MobA-like NTP transferase" evidence="4">
    <location>
        <begin position="78"/>
        <end position="155"/>
    </location>
</feature>
<dbReference type="InterPro" id="IPR011009">
    <property type="entry name" value="Kinase-like_dom_sf"/>
</dbReference>
<evidence type="ECO:0000259" key="3">
    <source>
        <dbReference type="Pfam" id="PF01636"/>
    </source>
</evidence>
<keyword evidence="6" id="KW-1185">Reference proteome</keyword>
<dbReference type="InterPro" id="IPR025877">
    <property type="entry name" value="MobA-like_NTP_Trfase"/>
</dbReference>
<name>U2Q0E8_9BACL</name>
<dbReference type="CDD" id="cd02523">
    <property type="entry name" value="PC_cytidylyltransferase"/>
    <property type="match status" value="1"/>
</dbReference>
<dbReference type="CDD" id="cd05151">
    <property type="entry name" value="ChoK-like"/>
    <property type="match status" value="1"/>
</dbReference>
<keyword evidence="1" id="KW-0808">Transferase</keyword>
<sequence length="592" mass="69315">MNIKRGLLMLTLSEFNILTQLLNKTTHTQRMLAEQTRMSLGKVNILLKKLKDENLITENLTLTKSGLQSLEPFAVNNAIILAAGMSTRFAPLSYEKPKGLLKVKGELLIERQIEQLKAVGIKDIILVVGYMKEKMFYLEEKYGVKIVVNEEYYKYNNTSSLMLVKDLLANTYICSSDNYFVKNPFERYVYRSYYSAVYEDGETNEYCIQCDKKGKITNVEIGGENSWTMLGHVFFNKSFSEKFVDILEKEYPRQVTKNGLWEDLYIRYVSELDMYIRHYDKEQIQEFDSLDELREFDSNYLSNSNSEILKNICNVLNCNEHDIKKIEPIKSGMTNTSFKFSVDNKNYVYRHPGRGTDSYISRASEAQSMQVAKCLGIDDTYIYIDKDKGWKISYFIENARTLDYNNKNDVEMALNYLKKLHKSGYKTDYTFDIWKQIDNFKHILAENKRDDFEDMHILVGIVEKLKSVLNNKEICLCHCDSYDPNFLIDNDEKMYLIDWEYSGMADPAVDLGTFIACSSYTIDEAKQIIKQYLGEKFNKNYEKHYLGYTAVISFYWFLWALHQESVGKNVGNYLYIWYKYVKLYGKEALLTN</sequence>
<dbReference type="eggNOG" id="COG4750">
    <property type="taxonomic scope" value="Bacteria"/>
</dbReference>
<feature type="domain" description="Aminoglycoside phosphotransferase" evidence="3">
    <location>
        <begin position="326"/>
        <end position="533"/>
    </location>
</feature>
<dbReference type="Pfam" id="PF12804">
    <property type="entry name" value="NTP_transf_3"/>
    <property type="match status" value="1"/>
</dbReference>
<dbReference type="InterPro" id="IPR029044">
    <property type="entry name" value="Nucleotide-diphossugar_trans"/>
</dbReference>
<dbReference type="SUPFAM" id="SSF53448">
    <property type="entry name" value="Nucleotide-diphospho-sugar transferases"/>
    <property type="match status" value="1"/>
</dbReference>
<dbReference type="HOGENOM" id="CLU_467630_0_0_9"/>
<dbReference type="SUPFAM" id="SSF46785">
    <property type="entry name" value="Winged helix' DNA-binding domain"/>
    <property type="match status" value="1"/>
</dbReference>
<dbReference type="GO" id="GO:0016301">
    <property type="term" value="F:kinase activity"/>
    <property type="evidence" value="ECO:0007669"/>
    <property type="project" value="UniProtKB-KW"/>
</dbReference>
<keyword evidence="2" id="KW-0548">Nucleotidyltransferase</keyword>
<dbReference type="Gene3D" id="3.30.200.20">
    <property type="entry name" value="Phosphorylase Kinase, domain 1"/>
    <property type="match status" value="1"/>
</dbReference>
<gene>
    <name evidence="5" type="ORF">HMPREF1983_01427</name>
</gene>
<evidence type="ECO:0000256" key="2">
    <source>
        <dbReference type="ARBA" id="ARBA00022695"/>
    </source>
</evidence>
<dbReference type="InterPro" id="IPR036390">
    <property type="entry name" value="WH_DNA-bd_sf"/>
</dbReference>
<dbReference type="Gene3D" id="3.90.1200.10">
    <property type="match status" value="1"/>
</dbReference>
<dbReference type="PANTHER" id="PTHR43584:SF5">
    <property type="entry name" value="PROTEIN LICC"/>
    <property type="match status" value="1"/>
</dbReference>
<reference evidence="5 6" key="1">
    <citation type="submission" date="2013-08" db="EMBL/GenBank/DDBJ databases">
        <authorList>
            <person name="Weinstock G."/>
            <person name="Sodergren E."/>
            <person name="Wylie T."/>
            <person name="Fulton L."/>
            <person name="Fulton R."/>
            <person name="Fronick C."/>
            <person name="O'Laughlin M."/>
            <person name="Godfrey J."/>
            <person name="Miner T."/>
            <person name="Herter B."/>
            <person name="Appelbaum E."/>
            <person name="Cordes M."/>
            <person name="Lek S."/>
            <person name="Wollam A."/>
            <person name="Pepin K.H."/>
            <person name="Palsikar V.B."/>
            <person name="Mitreva M."/>
            <person name="Wilson R.K."/>
        </authorList>
    </citation>
    <scope>NUCLEOTIDE SEQUENCE [LARGE SCALE GENOMIC DNA]</scope>
    <source>
        <strain evidence="5 6">ATCC 700627</strain>
    </source>
</reference>